<gene>
    <name evidence="2" type="ORF">L0M14_01390</name>
</gene>
<dbReference type="Pfam" id="PF11188">
    <property type="entry name" value="DUF2975"/>
    <property type="match status" value="1"/>
</dbReference>
<keyword evidence="1" id="KW-0812">Transmembrane</keyword>
<feature type="transmembrane region" description="Helical" evidence="1">
    <location>
        <begin position="46"/>
        <end position="70"/>
    </location>
</feature>
<keyword evidence="1" id="KW-1133">Transmembrane helix</keyword>
<reference evidence="2 3" key="1">
    <citation type="journal article" date="2024" name="Int. J. Syst. Evol. Microbiol.">
        <title>Paenibacillus hexagrammi sp. nov., a novel bacterium isolated from the gut content of Hexagrammos agrammus.</title>
        <authorList>
            <person name="Jung H.K."/>
            <person name="Kim D.G."/>
            <person name="Zin H."/>
            <person name="Park J."/>
            <person name="Jung H."/>
            <person name="Kim Y.O."/>
            <person name="Kong H.J."/>
            <person name="Kim J.W."/>
            <person name="Kim Y.S."/>
        </authorList>
    </citation>
    <scope>NUCLEOTIDE SEQUENCE [LARGE SCALE GENOMIC DNA]</scope>
    <source>
        <strain evidence="2 3">YPD9-1</strain>
    </source>
</reference>
<proteinExistence type="predicted"/>
<evidence type="ECO:0000313" key="2">
    <source>
        <dbReference type="EMBL" id="UJF33938.1"/>
    </source>
</evidence>
<organism evidence="2 3">
    <name type="scientific">Paenibacillus hexagrammi</name>
    <dbReference type="NCBI Taxonomy" id="2908839"/>
    <lineage>
        <taxon>Bacteria</taxon>
        <taxon>Bacillati</taxon>
        <taxon>Bacillota</taxon>
        <taxon>Bacilli</taxon>
        <taxon>Bacillales</taxon>
        <taxon>Paenibacillaceae</taxon>
        <taxon>Paenibacillus</taxon>
    </lineage>
</organism>
<keyword evidence="3" id="KW-1185">Reference proteome</keyword>
<feature type="transmembrane region" description="Helical" evidence="1">
    <location>
        <begin position="12"/>
        <end position="34"/>
    </location>
</feature>
<evidence type="ECO:0000256" key="1">
    <source>
        <dbReference type="SAM" id="Phobius"/>
    </source>
</evidence>
<accession>A0ABY3SIW0</accession>
<dbReference type="InterPro" id="IPR021354">
    <property type="entry name" value="DUF2975"/>
</dbReference>
<evidence type="ECO:0000313" key="3">
    <source>
        <dbReference type="Proteomes" id="UP001649230"/>
    </source>
</evidence>
<sequence length="163" mass="17514">MKHVRGSTTFLKIVLLAMGIAVLALCIFVLPGIAGRDAEAHPETAYLQYPFLICAYLLCMPLFSALYQACKLLTYVEKGKTFSGGSVRALQIIKRCAITIIVCVAAGLLFGILWIGGDIAGVVMLVFICITVSSIIAACASIFQKVLQDAIDLQSQLDQTVII</sequence>
<dbReference type="Proteomes" id="UP001649230">
    <property type="component" value="Chromosome"/>
</dbReference>
<dbReference type="RefSeq" id="WP_235120329.1">
    <property type="nucleotide sequence ID" value="NZ_CP090978.1"/>
</dbReference>
<feature type="transmembrane region" description="Helical" evidence="1">
    <location>
        <begin position="96"/>
        <end position="116"/>
    </location>
</feature>
<name>A0ABY3SIW0_9BACL</name>
<feature type="transmembrane region" description="Helical" evidence="1">
    <location>
        <begin position="122"/>
        <end position="143"/>
    </location>
</feature>
<dbReference type="EMBL" id="CP090978">
    <property type="protein sequence ID" value="UJF33938.1"/>
    <property type="molecule type" value="Genomic_DNA"/>
</dbReference>
<keyword evidence="1" id="KW-0472">Membrane</keyword>
<protein>
    <submittedName>
        <fullName evidence="2">DUF2975 domain-containing protein</fullName>
    </submittedName>
</protein>